<proteinExistence type="predicted"/>
<dbReference type="AlphaFoldDB" id="A0A1R3RWB7"/>
<dbReference type="VEuPathDB" id="FungiDB:ASPCADRAFT_204479"/>
<feature type="non-terminal residue" evidence="1">
    <location>
        <position position="224"/>
    </location>
</feature>
<name>A0A1R3RWB7_ASPC5</name>
<evidence type="ECO:0000313" key="1">
    <source>
        <dbReference type="EMBL" id="OOF98742.1"/>
    </source>
</evidence>
<reference evidence="2" key="1">
    <citation type="journal article" date="2017" name="Genome Biol.">
        <title>Comparative genomics reveals high biological diversity and specific adaptations in the industrially and medically important fungal genus Aspergillus.</title>
        <authorList>
            <person name="de Vries R.P."/>
            <person name="Riley R."/>
            <person name="Wiebenga A."/>
            <person name="Aguilar-Osorio G."/>
            <person name="Amillis S."/>
            <person name="Uchima C.A."/>
            <person name="Anderluh G."/>
            <person name="Asadollahi M."/>
            <person name="Askin M."/>
            <person name="Barry K."/>
            <person name="Battaglia E."/>
            <person name="Bayram O."/>
            <person name="Benocci T."/>
            <person name="Braus-Stromeyer S.A."/>
            <person name="Caldana C."/>
            <person name="Canovas D."/>
            <person name="Cerqueira G.C."/>
            <person name="Chen F."/>
            <person name="Chen W."/>
            <person name="Choi C."/>
            <person name="Clum A."/>
            <person name="Dos Santos R.A."/>
            <person name="Damasio A.R."/>
            <person name="Diallinas G."/>
            <person name="Emri T."/>
            <person name="Fekete E."/>
            <person name="Flipphi M."/>
            <person name="Freyberg S."/>
            <person name="Gallo A."/>
            <person name="Gournas C."/>
            <person name="Habgood R."/>
            <person name="Hainaut M."/>
            <person name="Harispe M.L."/>
            <person name="Henrissat B."/>
            <person name="Hilden K.S."/>
            <person name="Hope R."/>
            <person name="Hossain A."/>
            <person name="Karabika E."/>
            <person name="Karaffa L."/>
            <person name="Karanyi Z."/>
            <person name="Krasevec N."/>
            <person name="Kuo A."/>
            <person name="Kusch H."/>
            <person name="LaButti K."/>
            <person name="Lagendijk E.L."/>
            <person name="Lapidus A."/>
            <person name="Levasseur A."/>
            <person name="Lindquist E."/>
            <person name="Lipzen A."/>
            <person name="Logrieco A.F."/>
            <person name="MacCabe A."/>
            <person name="Maekelae M.R."/>
            <person name="Malavazi I."/>
            <person name="Melin P."/>
            <person name="Meyer V."/>
            <person name="Mielnichuk N."/>
            <person name="Miskei M."/>
            <person name="Molnar A.P."/>
            <person name="Mule G."/>
            <person name="Ngan C.Y."/>
            <person name="Orejas M."/>
            <person name="Orosz E."/>
            <person name="Ouedraogo J.P."/>
            <person name="Overkamp K.M."/>
            <person name="Park H.-S."/>
            <person name="Perrone G."/>
            <person name="Piumi F."/>
            <person name="Punt P.J."/>
            <person name="Ram A.F."/>
            <person name="Ramon A."/>
            <person name="Rauscher S."/>
            <person name="Record E."/>
            <person name="Riano-Pachon D.M."/>
            <person name="Robert V."/>
            <person name="Roehrig J."/>
            <person name="Ruller R."/>
            <person name="Salamov A."/>
            <person name="Salih N.S."/>
            <person name="Samson R.A."/>
            <person name="Sandor E."/>
            <person name="Sanguinetti M."/>
            <person name="Schuetze T."/>
            <person name="Sepcic K."/>
            <person name="Shelest E."/>
            <person name="Sherlock G."/>
            <person name="Sophianopoulou V."/>
            <person name="Squina F.M."/>
            <person name="Sun H."/>
            <person name="Susca A."/>
            <person name="Todd R.B."/>
            <person name="Tsang A."/>
            <person name="Unkles S.E."/>
            <person name="van de Wiele N."/>
            <person name="van Rossen-Uffink D."/>
            <person name="Oliveira J.V."/>
            <person name="Vesth T.C."/>
            <person name="Visser J."/>
            <person name="Yu J.-H."/>
            <person name="Zhou M."/>
            <person name="Andersen M.R."/>
            <person name="Archer D.B."/>
            <person name="Baker S.E."/>
            <person name="Benoit I."/>
            <person name="Brakhage A.A."/>
            <person name="Braus G.H."/>
            <person name="Fischer R."/>
            <person name="Frisvad J.C."/>
            <person name="Goldman G.H."/>
            <person name="Houbraken J."/>
            <person name="Oakley B."/>
            <person name="Pocsi I."/>
            <person name="Scazzocchio C."/>
            <person name="Seiboth B."/>
            <person name="vanKuyk P.A."/>
            <person name="Wortman J."/>
            <person name="Dyer P.S."/>
            <person name="Grigoriev I.V."/>
        </authorList>
    </citation>
    <scope>NUCLEOTIDE SEQUENCE [LARGE SCALE GENOMIC DNA]</scope>
    <source>
        <strain evidence="2">ITEM 5010</strain>
    </source>
</reference>
<protein>
    <submittedName>
        <fullName evidence="1">Uncharacterized protein</fullName>
    </submittedName>
</protein>
<organism evidence="1 2">
    <name type="scientific">Aspergillus carbonarius (strain ITEM 5010)</name>
    <dbReference type="NCBI Taxonomy" id="602072"/>
    <lineage>
        <taxon>Eukaryota</taxon>
        <taxon>Fungi</taxon>
        <taxon>Dikarya</taxon>
        <taxon>Ascomycota</taxon>
        <taxon>Pezizomycotina</taxon>
        <taxon>Eurotiomycetes</taxon>
        <taxon>Eurotiomycetidae</taxon>
        <taxon>Eurotiales</taxon>
        <taxon>Aspergillaceae</taxon>
        <taxon>Aspergillus</taxon>
        <taxon>Aspergillus subgen. Circumdati</taxon>
    </lineage>
</organism>
<keyword evidence="2" id="KW-1185">Reference proteome</keyword>
<accession>A0A1R3RWB7</accession>
<gene>
    <name evidence="1" type="ORF">ASPCADRAFT_204479</name>
</gene>
<dbReference type="EMBL" id="KV907495">
    <property type="protein sequence ID" value="OOF98742.1"/>
    <property type="molecule type" value="Genomic_DNA"/>
</dbReference>
<dbReference type="Proteomes" id="UP000188318">
    <property type="component" value="Unassembled WGS sequence"/>
</dbReference>
<dbReference type="OrthoDB" id="4500473at2759"/>
<evidence type="ECO:0000313" key="2">
    <source>
        <dbReference type="Proteomes" id="UP000188318"/>
    </source>
</evidence>
<sequence length="224" mass="24519">MPVYHTEATAFTWSSTDHTDRHGDLACTAPNPGTAGLGFQVAFQKAVENFEEYDRLDTYIVSPTRGYVENCLKELDEENDDDDGGGGGILGRKWAWTVFMVTGLKIARRGGRREVTEERKSGVGGGPQVDVGGIANLTATFGIDHGQSSKIKGTQRSDFVWAVRLAKVHKGLLMRKWSLDAYTTGATFGADTEREVDVEQVLKSEGLDGFEVLEDDGLQEAWVI</sequence>